<name>A0A366KVV2_9SPHI</name>
<accession>A0A366KVV2</accession>
<keyword evidence="1" id="KW-0812">Transmembrane</keyword>
<dbReference type="InterPro" id="IPR049713">
    <property type="entry name" value="Pr6Pr-like"/>
</dbReference>
<dbReference type="RefSeq" id="WP_113949605.1">
    <property type="nucleotide sequence ID" value="NZ_QNQU01000012.1"/>
</dbReference>
<keyword evidence="3" id="KW-1185">Reference proteome</keyword>
<keyword evidence="1" id="KW-0472">Membrane</keyword>
<dbReference type="OrthoDB" id="9809977at2"/>
<feature type="transmembrane region" description="Helical" evidence="1">
    <location>
        <begin position="115"/>
        <end position="131"/>
    </location>
</feature>
<sequence length="209" mass="24165">MDLKENFRPFTICTAIFVWFSLALQFGVSLNLLAGNYIETIKIFLSYFTVTTNIIVAVCFSCLSFVKRNDKGNFFTKASTLTAIAVYIIVVGLIYNVMLRGIVSPRGWARAADELLHVVNPLIFLLFWIFFVKKSTLRYKQAINWLIYPLLYVVFIVIRGYLINKYPYPFIDVVQLGYPKAILNAVIVIFFFWLLSLFFIFISKKTAKI</sequence>
<feature type="transmembrane region" description="Helical" evidence="1">
    <location>
        <begin position="143"/>
        <end position="162"/>
    </location>
</feature>
<reference evidence="2 3" key="1">
    <citation type="submission" date="2018-07" db="EMBL/GenBank/DDBJ databases">
        <title>A draft genome of a endophytic bacteria, a new species of Pedobacter.</title>
        <authorList>
            <person name="Zhang Z.D."/>
            <person name="Chen Z.J."/>
        </authorList>
    </citation>
    <scope>NUCLEOTIDE SEQUENCE [LARGE SCALE GENOMIC DNA]</scope>
    <source>
        <strain evidence="2 3">RS10</strain>
    </source>
</reference>
<evidence type="ECO:0000256" key="1">
    <source>
        <dbReference type="SAM" id="Phobius"/>
    </source>
</evidence>
<feature type="transmembrane region" description="Helical" evidence="1">
    <location>
        <begin position="78"/>
        <end position="95"/>
    </location>
</feature>
<feature type="transmembrane region" description="Helical" evidence="1">
    <location>
        <begin position="182"/>
        <end position="202"/>
    </location>
</feature>
<comment type="caution">
    <text evidence="2">The sequence shown here is derived from an EMBL/GenBank/DDBJ whole genome shotgun (WGS) entry which is preliminary data.</text>
</comment>
<protein>
    <recommendedName>
        <fullName evidence="4">Integral membrane protein</fullName>
    </recommendedName>
</protein>
<evidence type="ECO:0000313" key="2">
    <source>
        <dbReference type="EMBL" id="RBQ05767.1"/>
    </source>
</evidence>
<proteinExistence type="predicted"/>
<dbReference type="EMBL" id="QNQU01000012">
    <property type="protein sequence ID" value="RBQ05767.1"/>
    <property type="molecule type" value="Genomic_DNA"/>
</dbReference>
<dbReference type="Proteomes" id="UP000252081">
    <property type="component" value="Unassembled WGS sequence"/>
</dbReference>
<gene>
    <name evidence="2" type="ORF">DRW42_14775</name>
</gene>
<feature type="transmembrane region" description="Helical" evidence="1">
    <location>
        <begin position="44"/>
        <end position="66"/>
    </location>
</feature>
<evidence type="ECO:0000313" key="3">
    <source>
        <dbReference type="Proteomes" id="UP000252081"/>
    </source>
</evidence>
<organism evidence="2 3">
    <name type="scientific">Pedobacter miscanthi</name>
    <dbReference type="NCBI Taxonomy" id="2259170"/>
    <lineage>
        <taxon>Bacteria</taxon>
        <taxon>Pseudomonadati</taxon>
        <taxon>Bacteroidota</taxon>
        <taxon>Sphingobacteriia</taxon>
        <taxon>Sphingobacteriales</taxon>
        <taxon>Sphingobacteriaceae</taxon>
        <taxon>Pedobacter</taxon>
    </lineage>
</organism>
<dbReference type="NCBIfam" id="NF038065">
    <property type="entry name" value="Pr6Pr"/>
    <property type="match status" value="1"/>
</dbReference>
<dbReference type="AlphaFoldDB" id="A0A366KVV2"/>
<keyword evidence="1" id="KW-1133">Transmembrane helix</keyword>
<evidence type="ECO:0008006" key="4">
    <source>
        <dbReference type="Google" id="ProtNLM"/>
    </source>
</evidence>
<feature type="transmembrane region" description="Helical" evidence="1">
    <location>
        <begin position="12"/>
        <end position="38"/>
    </location>
</feature>